<dbReference type="Pfam" id="PF01292">
    <property type="entry name" value="Ni_hydr_CYTB"/>
    <property type="match status" value="1"/>
</dbReference>
<dbReference type="RefSeq" id="WP_161155869.1">
    <property type="nucleotide sequence ID" value="NZ_WEKT01000020.1"/>
</dbReference>
<accession>A0A7X4LLD6</accession>
<dbReference type="PANTHER" id="PTHR30529">
    <property type="entry name" value="CYTOCHROME B561"/>
    <property type="match status" value="1"/>
</dbReference>
<dbReference type="PANTHER" id="PTHR30529:SF1">
    <property type="entry name" value="CYTOCHROME B561 HOMOLOG 2"/>
    <property type="match status" value="1"/>
</dbReference>
<feature type="transmembrane region" description="Helical" evidence="13">
    <location>
        <begin position="20"/>
        <end position="40"/>
    </location>
</feature>
<keyword evidence="16" id="KW-1185">Reference proteome</keyword>
<keyword evidence="3" id="KW-0813">Transport</keyword>
<keyword evidence="4" id="KW-1003">Cell membrane</keyword>
<evidence type="ECO:0000256" key="9">
    <source>
        <dbReference type="ARBA" id="ARBA00022989"/>
    </source>
</evidence>
<name>A0A7X4LLD6_9VIBR</name>
<dbReference type="GO" id="GO:0020037">
    <property type="term" value="F:heme binding"/>
    <property type="evidence" value="ECO:0007669"/>
    <property type="project" value="TreeGrafter"/>
</dbReference>
<keyword evidence="10" id="KW-0408">Iron</keyword>
<dbReference type="InterPro" id="IPR016174">
    <property type="entry name" value="Di-haem_cyt_TM"/>
</dbReference>
<evidence type="ECO:0000256" key="11">
    <source>
        <dbReference type="ARBA" id="ARBA00023136"/>
    </source>
</evidence>
<evidence type="ECO:0000256" key="2">
    <source>
        <dbReference type="ARBA" id="ARBA00004651"/>
    </source>
</evidence>
<dbReference type="InterPro" id="IPR052168">
    <property type="entry name" value="Cytochrome_b561_oxidase"/>
</dbReference>
<keyword evidence="6 13" id="KW-0812">Transmembrane</keyword>
<feature type="transmembrane region" description="Helical" evidence="13">
    <location>
        <begin position="146"/>
        <end position="166"/>
    </location>
</feature>
<evidence type="ECO:0000256" key="10">
    <source>
        <dbReference type="ARBA" id="ARBA00023004"/>
    </source>
</evidence>
<evidence type="ECO:0000256" key="12">
    <source>
        <dbReference type="ARBA" id="ARBA00037975"/>
    </source>
</evidence>
<protein>
    <submittedName>
        <fullName evidence="15">Cytochrome b</fullName>
    </submittedName>
</protein>
<evidence type="ECO:0000256" key="13">
    <source>
        <dbReference type="SAM" id="Phobius"/>
    </source>
</evidence>
<feature type="domain" description="Cytochrome b561 bacterial/Ni-hydrogenase" evidence="14">
    <location>
        <begin position="13"/>
        <end position="180"/>
    </location>
</feature>
<gene>
    <name evidence="15" type="ORF">F9817_12130</name>
</gene>
<evidence type="ECO:0000256" key="5">
    <source>
        <dbReference type="ARBA" id="ARBA00022617"/>
    </source>
</evidence>
<comment type="subcellular location">
    <subcellularLocation>
        <location evidence="2">Cell membrane</location>
        <topology evidence="2">Multi-pass membrane protein</topology>
    </subcellularLocation>
</comment>
<evidence type="ECO:0000256" key="6">
    <source>
        <dbReference type="ARBA" id="ARBA00022692"/>
    </source>
</evidence>
<dbReference type="EMBL" id="WEKT01000020">
    <property type="protein sequence ID" value="MZI93941.1"/>
    <property type="molecule type" value="Genomic_DNA"/>
</dbReference>
<evidence type="ECO:0000256" key="8">
    <source>
        <dbReference type="ARBA" id="ARBA00022982"/>
    </source>
</evidence>
<comment type="caution">
    <text evidence="15">The sequence shown here is derived from an EMBL/GenBank/DDBJ whole genome shotgun (WGS) entry which is preliminary data.</text>
</comment>
<comment type="cofactor">
    <cofactor evidence="1">
        <name>heme b</name>
        <dbReference type="ChEBI" id="CHEBI:60344"/>
    </cofactor>
</comment>
<evidence type="ECO:0000259" key="14">
    <source>
        <dbReference type="Pfam" id="PF01292"/>
    </source>
</evidence>
<feature type="transmembrane region" description="Helical" evidence="13">
    <location>
        <begin position="94"/>
        <end position="114"/>
    </location>
</feature>
<dbReference type="InterPro" id="IPR011577">
    <property type="entry name" value="Cyt_b561_bac/Ni-Hgenase"/>
</dbReference>
<keyword evidence="9 13" id="KW-1133">Transmembrane helix</keyword>
<evidence type="ECO:0000256" key="4">
    <source>
        <dbReference type="ARBA" id="ARBA00022475"/>
    </source>
</evidence>
<sequence length="184" mass="21262">MHTELKKNSQVSHYGRVARWFHWASAVIIIAMFALGLWMMQLSFSSPWAVSAPNWHKSVGILLAIVTVARVLWKLTTKSPSIEGKRWERNTAHIVHWLMYVDLFVLFISGYVVATEYGDDIRLFDWITLPGVTSWWAEPPYFIGEMHLYAAWAMITMTVVHVLAALKHHLIDRDNTLIKMRGVK</sequence>
<feature type="transmembrane region" description="Helical" evidence="13">
    <location>
        <begin position="55"/>
        <end position="73"/>
    </location>
</feature>
<keyword evidence="5" id="KW-0349">Heme</keyword>
<evidence type="ECO:0000256" key="3">
    <source>
        <dbReference type="ARBA" id="ARBA00022448"/>
    </source>
</evidence>
<dbReference type="GO" id="GO:0022904">
    <property type="term" value="P:respiratory electron transport chain"/>
    <property type="evidence" value="ECO:0007669"/>
    <property type="project" value="InterPro"/>
</dbReference>
<dbReference type="SUPFAM" id="SSF81342">
    <property type="entry name" value="Transmembrane di-heme cytochromes"/>
    <property type="match status" value="1"/>
</dbReference>
<evidence type="ECO:0000313" key="16">
    <source>
        <dbReference type="Proteomes" id="UP000462621"/>
    </source>
</evidence>
<keyword evidence="7" id="KW-0479">Metal-binding</keyword>
<dbReference type="Proteomes" id="UP000462621">
    <property type="component" value="Unassembled WGS sequence"/>
</dbReference>
<keyword evidence="11 13" id="KW-0472">Membrane</keyword>
<organism evidence="15 16">
    <name type="scientific">Vibrio eleionomae</name>
    <dbReference type="NCBI Taxonomy" id="2653505"/>
    <lineage>
        <taxon>Bacteria</taxon>
        <taxon>Pseudomonadati</taxon>
        <taxon>Pseudomonadota</taxon>
        <taxon>Gammaproteobacteria</taxon>
        <taxon>Vibrionales</taxon>
        <taxon>Vibrionaceae</taxon>
        <taxon>Vibrio</taxon>
    </lineage>
</organism>
<dbReference type="GO" id="GO:0046872">
    <property type="term" value="F:metal ion binding"/>
    <property type="evidence" value="ECO:0007669"/>
    <property type="project" value="UniProtKB-KW"/>
</dbReference>
<dbReference type="GO" id="GO:0005886">
    <property type="term" value="C:plasma membrane"/>
    <property type="evidence" value="ECO:0007669"/>
    <property type="project" value="UniProtKB-SubCell"/>
</dbReference>
<evidence type="ECO:0000313" key="15">
    <source>
        <dbReference type="EMBL" id="MZI93941.1"/>
    </source>
</evidence>
<evidence type="ECO:0000256" key="1">
    <source>
        <dbReference type="ARBA" id="ARBA00001970"/>
    </source>
</evidence>
<dbReference type="GO" id="GO:0009055">
    <property type="term" value="F:electron transfer activity"/>
    <property type="evidence" value="ECO:0007669"/>
    <property type="project" value="InterPro"/>
</dbReference>
<proteinExistence type="inferred from homology"/>
<comment type="similarity">
    <text evidence="12">Belongs to the cytochrome b561 family.</text>
</comment>
<keyword evidence="8" id="KW-0249">Electron transport</keyword>
<evidence type="ECO:0000256" key="7">
    <source>
        <dbReference type="ARBA" id="ARBA00022723"/>
    </source>
</evidence>
<dbReference type="AlphaFoldDB" id="A0A7X4LLD6"/>
<reference evidence="15 16" key="1">
    <citation type="submission" date="2019-10" db="EMBL/GenBank/DDBJ databases">
        <title>Vibrio sp. nov. isolated from a shrimp pond.</title>
        <authorList>
            <person name="Gomez-Gil B."/>
            <person name="Enciso-Ibarra J."/>
            <person name="Enciso-Ibarra K."/>
            <person name="Bolan-Mejia C."/>
        </authorList>
    </citation>
    <scope>NUCLEOTIDE SEQUENCE [LARGE SCALE GENOMIC DNA]</scope>
    <source>
        <strain evidence="15 16">CAIM 722</strain>
    </source>
</reference>
<dbReference type="Gene3D" id="1.20.950.20">
    <property type="entry name" value="Transmembrane di-heme cytochromes, Chain C"/>
    <property type="match status" value="2"/>
</dbReference>